<dbReference type="Proteomes" id="UP001220217">
    <property type="component" value="Plasmid pG5MAi6_3"/>
</dbReference>
<organism evidence="1 2">
    <name type="scientific">Priestia aryabhattai</name>
    <name type="common">Bacillus aryabhattai</name>
    <dbReference type="NCBI Taxonomy" id="412384"/>
    <lineage>
        <taxon>Bacteria</taxon>
        <taxon>Bacillati</taxon>
        <taxon>Bacillota</taxon>
        <taxon>Bacilli</taxon>
        <taxon>Bacillales</taxon>
        <taxon>Bacillaceae</taxon>
        <taxon>Priestia</taxon>
    </lineage>
</organism>
<dbReference type="Pfam" id="PF04630">
    <property type="entry name" value="Phage_TTP_1"/>
    <property type="match status" value="1"/>
</dbReference>
<dbReference type="RefSeq" id="WP_275037787.1">
    <property type="nucleotide sequence ID" value="NZ_CP118721.1"/>
</dbReference>
<dbReference type="InterPro" id="IPR006490">
    <property type="entry name" value="Maj_tail_phi13"/>
</dbReference>
<dbReference type="NCBIfam" id="TIGR01603">
    <property type="entry name" value="maj_tail_phi13"/>
    <property type="match status" value="1"/>
</dbReference>
<evidence type="ECO:0000313" key="2">
    <source>
        <dbReference type="Proteomes" id="UP001220217"/>
    </source>
</evidence>
<keyword evidence="1" id="KW-0614">Plasmid</keyword>
<dbReference type="InterPro" id="IPR006724">
    <property type="entry name" value="Phage_TTP"/>
</dbReference>
<gene>
    <name evidence="1" type="ORF">PWO00_28635</name>
</gene>
<protein>
    <submittedName>
        <fullName evidence="1">Phage tail protein</fullName>
    </submittedName>
</protein>
<evidence type="ECO:0000313" key="1">
    <source>
        <dbReference type="EMBL" id="WEA47287.1"/>
    </source>
</evidence>
<dbReference type="EMBL" id="CP118721">
    <property type="protein sequence ID" value="WEA47287.1"/>
    <property type="molecule type" value="Genomic_DNA"/>
</dbReference>
<accession>A0ABD7X4E4</accession>
<reference evidence="1 2" key="1">
    <citation type="submission" date="2023-02" db="EMBL/GenBank/DDBJ databases">
        <title>Complete genome sequence of Priestia aryabhattai G5MAi6, a methanol-tolerant strain isolated from tap water in Hong Kong.</title>
        <authorList>
            <person name="Leung K.M."/>
            <person name="Lai G.K.K."/>
            <person name="Griffin S.D.J."/>
        </authorList>
    </citation>
    <scope>NUCLEOTIDE SEQUENCE [LARGE SCALE GENOMIC DNA]</scope>
    <source>
        <strain evidence="1 2">G5MAi6</strain>
        <plasmid evidence="1 2">pG5MAi6_3</plasmid>
    </source>
</reference>
<sequence>MSVTFSLENLVYAIQLTDTPTGATYGPVKSMAGSIEAKVNPNASTATYHADNKVKGVATSKGATEIELGIDSLSKQVRADVLGSEIDSNGVLLESPDDKAPYVAIGFTAEADNGGTDYYWFYKGKFEVPSANFQTKTDKIEFQTGSIKGTFVAPEFHNKDKAVVNSKDEDVDAATITNWFENVYVPNQTPAA</sequence>
<dbReference type="AlphaFoldDB" id="A0ABD7X4E4"/>
<proteinExistence type="predicted"/>
<geneLocation type="plasmid" evidence="1 2">
    <name>pG5MAi6_3</name>
</geneLocation>
<name>A0ABD7X4E4_PRIAR</name>